<comment type="similarity">
    <text evidence="8">Belongs to the peptidase M48 family. BepA subfamily.</text>
</comment>
<dbReference type="PANTHER" id="PTHR22726">
    <property type="entry name" value="METALLOENDOPEPTIDASE OMA1"/>
    <property type="match status" value="1"/>
</dbReference>
<dbReference type="InterPro" id="IPR001915">
    <property type="entry name" value="Peptidase_M48"/>
</dbReference>
<dbReference type="InterPro" id="IPR030873">
    <property type="entry name" value="Protease_BepA"/>
</dbReference>
<comment type="cofactor">
    <cofactor evidence="8">
        <name>Zn(2+)</name>
        <dbReference type="ChEBI" id="CHEBI:29105"/>
    </cofactor>
    <text evidence="8">Binds 1 zinc ion per subunit.</text>
</comment>
<gene>
    <name evidence="10" type="ORF">LP43_0790</name>
</gene>
<name>A0A0A0BGV6_9GAMM</name>
<evidence type="ECO:0000256" key="5">
    <source>
        <dbReference type="ARBA" id="ARBA00022801"/>
    </source>
</evidence>
<evidence type="ECO:0000256" key="1">
    <source>
        <dbReference type="ARBA" id="ARBA00022670"/>
    </source>
</evidence>
<dbReference type="PANTHER" id="PTHR22726:SF1">
    <property type="entry name" value="METALLOENDOPEPTIDASE OMA1, MITOCHONDRIAL"/>
    <property type="match status" value="1"/>
</dbReference>
<dbReference type="CDD" id="cd07333">
    <property type="entry name" value="M48C_bepA_like"/>
    <property type="match status" value="1"/>
</dbReference>
<evidence type="ECO:0000313" key="10">
    <source>
        <dbReference type="EMBL" id="KGM07181.1"/>
    </source>
</evidence>
<feature type="active site" evidence="8">
    <location>
        <position position="134"/>
    </location>
</feature>
<organism evidence="10 11">
    <name type="scientific">Methylophaga thiooxydans</name>
    <dbReference type="NCBI Taxonomy" id="392484"/>
    <lineage>
        <taxon>Bacteria</taxon>
        <taxon>Pseudomonadati</taxon>
        <taxon>Pseudomonadota</taxon>
        <taxon>Gammaproteobacteria</taxon>
        <taxon>Thiotrichales</taxon>
        <taxon>Piscirickettsiaceae</taxon>
        <taxon>Methylophaga</taxon>
    </lineage>
</organism>
<dbReference type="Gene3D" id="3.30.2010.10">
    <property type="entry name" value="Metalloproteases ('zincins'), catalytic domain"/>
    <property type="match status" value="1"/>
</dbReference>
<keyword evidence="7 8" id="KW-0482">Metalloprotease</keyword>
<dbReference type="STRING" id="392484.LP43_0790"/>
<evidence type="ECO:0000256" key="8">
    <source>
        <dbReference type="HAMAP-Rule" id="MF_00997"/>
    </source>
</evidence>
<dbReference type="GO" id="GO:0051603">
    <property type="term" value="P:proteolysis involved in protein catabolic process"/>
    <property type="evidence" value="ECO:0007669"/>
    <property type="project" value="TreeGrafter"/>
</dbReference>
<dbReference type="SUPFAM" id="SSF48452">
    <property type="entry name" value="TPR-like"/>
    <property type="match status" value="1"/>
</dbReference>
<dbReference type="HAMAP" id="MF_00997">
    <property type="entry name" value="Protease_BepA"/>
    <property type="match status" value="1"/>
</dbReference>
<dbReference type="GO" id="GO:0004222">
    <property type="term" value="F:metalloendopeptidase activity"/>
    <property type="evidence" value="ECO:0007669"/>
    <property type="project" value="InterPro"/>
</dbReference>
<comment type="caution">
    <text evidence="10">The sequence shown here is derived from an EMBL/GenBank/DDBJ whole genome shotgun (WGS) entry which is preliminary data.</text>
</comment>
<dbReference type="AlphaFoldDB" id="A0A0A0BGV6"/>
<sequence length="484" mass="54112">MLCMKRYFLLFMLLFPGLFILNSYAVDIALPEMGDSAGALVSPRDEYEIGQAFFWRLQQNTELVEDPEVNSYIQALGYKLAANSDEPTLDFTFFMVPDPSVNAFAAPGGFIGVNAGLLLTAEREDELASVMAHEIAHITQRHILRSFERHKRMTVPRTAAMIAAALLGIADPRAGQAAILAVQGGDIQSMLDYSRAHESEADNLGMQTLVASGFDPHAMPSFFEKLQQASRYYGGDSVPEFLRTHPVTLSRIADARGRAVNYQKQQQPSDELQFYLIREKLRVMMADKSSDLLKHYEHVLAEDSNKNKDPLHYGYALALLKAGQHTKARATLQPLLDKDRDRLAYQLALADIELAVGRVSTALSIYEENQRLYPDDKALSMKQVHALLRTGRPQEAANLLQTQLDLGENSRDVFKLMAQAKGDMGQKSQAHTWLAEYYYRSGLLKAAADQLRLAAEAAGHDEYQRAKIASRLREVEKALAQMEQ</sequence>
<dbReference type="EMBL" id="JRQD01000002">
    <property type="protein sequence ID" value="KGM07181.1"/>
    <property type="molecule type" value="Genomic_DNA"/>
</dbReference>
<evidence type="ECO:0000313" key="11">
    <source>
        <dbReference type="Proteomes" id="UP000029999"/>
    </source>
</evidence>
<feature type="domain" description="Peptidase M48" evidence="9">
    <location>
        <begin position="69"/>
        <end position="258"/>
    </location>
</feature>
<evidence type="ECO:0000256" key="7">
    <source>
        <dbReference type="ARBA" id="ARBA00023049"/>
    </source>
</evidence>
<dbReference type="GO" id="GO:0008270">
    <property type="term" value="F:zinc ion binding"/>
    <property type="evidence" value="ECO:0007669"/>
    <property type="project" value="UniProtKB-UniRule"/>
</dbReference>
<dbReference type="InterPro" id="IPR011990">
    <property type="entry name" value="TPR-like_helical_dom_sf"/>
</dbReference>
<keyword evidence="4 8" id="KW-0574">Periplasm</keyword>
<dbReference type="GO" id="GO:0016020">
    <property type="term" value="C:membrane"/>
    <property type="evidence" value="ECO:0007669"/>
    <property type="project" value="InterPro"/>
</dbReference>
<feature type="binding site" evidence="8">
    <location>
        <position position="137"/>
    </location>
    <ligand>
        <name>Zn(2+)</name>
        <dbReference type="ChEBI" id="CHEBI:29105"/>
        <note>catalytic</note>
    </ligand>
</feature>
<evidence type="ECO:0000256" key="4">
    <source>
        <dbReference type="ARBA" id="ARBA00022764"/>
    </source>
</evidence>
<feature type="binding site" evidence="8">
    <location>
        <position position="133"/>
    </location>
    <ligand>
        <name>Zn(2+)</name>
        <dbReference type="ChEBI" id="CHEBI:29105"/>
        <note>catalytic</note>
    </ligand>
</feature>
<keyword evidence="5 8" id="KW-0378">Hydrolase</keyword>
<evidence type="ECO:0000259" key="9">
    <source>
        <dbReference type="Pfam" id="PF01435"/>
    </source>
</evidence>
<keyword evidence="2 8" id="KW-0479">Metal-binding</keyword>
<keyword evidence="3 8" id="KW-0732">Signal</keyword>
<evidence type="ECO:0000256" key="6">
    <source>
        <dbReference type="ARBA" id="ARBA00022833"/>
    </source>
</evidence>
<evidence type="ECO:0000256" key="3">
    <source>
        <dbReference type="ARBA" id="ARBA00022729"/>
    </source>
</evidence>
<dbReference type="Pfam" id="PF01435">
    <property type="entry name" value="Peptidase_M48"/>
    <property type="match status" value="1"/>
</dbReference>
<dbReference type="Proteomes" id="UP000029999">
    <property type="component" value="Unassembled WGS sequence"/>
</dbReference>
<dbReference type="GO" id="GO:0042597">
    <property type="term" value="C:periplasmic space"/>
    <property type="evidence" value="ECO:0007669"/>
    <property type="project" value="UniProtKB-SubCell"/>
</dbReference>
<keyword evidence="1 8" id="KW-0645">Protease</keyword>
<reference evidence="10 11" key="1">
    <citation type="submission" date="2014-09" db="EMBL/GenBank/DDBJ databases">
        <authorList>
            <person name="Grob C."/>
            <person name="Taubert M."/>
            <person name="Howat A.M."/>
            <person name="Burns O.J."/>
            <person name="Dixon J.L."/>
            <person name="Chen Y."/>
            <person name="Murrell J.C."/>
        </authorList>
    </citation>
    <scope>NUCLEOTIDE SEQUENCE [LARGE SCALE GENOMIC DNA]</scope>
    <source>
        <strain evidence="10">L4</strain>
    </source>
</reference>
<proteinExistence type="inferred from homology"/>
<comment type="subcellular location">
    <subcellularLocation>
        <location evidence="8">Periplasm</location>
    </subcellularLocation>
</comment>
<evidence type="ECO:0000256" key="2">
    <source>
        <dbReference type="ARBA" id="ARBA00022723"/>
    </source>
</evidence>
<feature type="binding site" evidence="8">
    <location>
        <position position="198"/>
    </location>
    <ligand>
        <name>Zn(2+)</name>
        <dbReference type="ChEBI" id="CHEBI:29105"/>
        <note>catalytic</note>
    </ligand>
</feature>
<dbReference type="EC" id="3.4.-.-" evidence="8"/>
<protein>
    <recommendedName>
        <fullName evidence="8">Putative beta-barrel assembly-enhancing protease</fullName>
        <ecNumber evidence="8">3.4.-.-</ecNumber>
    </recommendedName>
</protein>
<keyword evidence="6 8" id="KW-0862">Zinc</keyword>
<dbReference type="InterPro" id="IPR051156">
    <property type="entry name" value="Mito/Outer_Membr_Metalloprot"/>
</dbReference>
<dbReference type="Gene3D" id="1.25.40.10">
    <property type="entry name" value="Tetratricopeptide repeat domain"/>
    <property type="match status" value="1"/>
</dbReference>
<comment type="function">
    <text evidence="8">Functions as both a chaperone and a metalloprotease. Maintains the integrity of the outer membrane by promoting either the assembly or the elimination of outer membrane proteins, depending on their folding state.</text>
</comment>
<dbReference type="Pfam" id="PF04733">
    <property type="entry name" value="Coatomer_E"/>
    <property type="match status" value="1"/>
</dbReference>
<accession>A0A0A0BGV6</accession>
<feature type="active site" description="Proton donor" evidence="8">
    <location>
        <position position="202"/>
    </location>
</feature>